<evidence type="ECO:0000256" key="8">
    <source>
        <dbReference type="SAM" id="Phobius"/>
    </source>
</evidence>
<dbReference type="GO" id="GO:0022857">
    <property type="term" value="F:transmembrane transporter activity"/>
    <property type="evidence" value="ECO:0007669"/>
    <property type="project" value="InterPro"/>
</dbReference>
<evidence type="ECO:0000259" key="9">
    <source>
        <dbReference type="PROSITE" id="PS50850"/>
    </source>
</evidence>
<keyword evidence="2" id="KW-0813">Transport</keyword>
<dbReference type="InterPro" id="IPR036259">
    <property type="entry name" value="MFS_trans_sf"/>
</dbReference>
<organism evidence="10 11">
    <name type="scientific">Lachancea dasiensis</name>
    <dbReference type="NCBI Taxonomy" id="1072105"/>
    <lineage>
        <taxon>Eukaryota</taxon>
        <taxon>Fungi</taxon>
        <taxon>Dikarya</taxon>
        <taxon>Ascomycota</taxon>
        <taxon>Saccharomycotina</taxon>
        <taxon>Saccharomycetes</taxon>
        <taxon>Saccharomycetales</taxon>
        <taxon>Saccharomycetaceae</taxon>
        <taxon>Lachancea</taxon>
    </lineage>
</organism>
<evidence type="ECO:0000313" key="10">
    <source>
        <dbReference type="EMBL" id="SCU92268.1"/>
    </source>
</evidence>
<evidence type="ECO:0000256" key="5">
    <source>
        <dbReference type="ARBA" id="ARBA00023136"/>
    </source>
</evidence>
<feature type="transmembrane region" description="Helical" evidence="8">
    <location>
        <begin position="477"/>
        <end position="496"/>
    </location>
</feature>
<evidence type="ECO:0000256" key="7">
    <source>
        <dbReference type="SAM" id="MobiDB-lite"/>
    </source>
</evidence>
<feature type="transmembrane region" description="Helical" evidence="8">
    <location>
        <begin position="381"/>
        <end position="400"/>
    </location>
</feature>
<accession>A0A1G4JNR3</accession>
<evidence type="ECO:0000256" key="3">
    <source>
        <dbReference type="ARBA" id="ARBA00022692"/>
    </source>
</evidence>
<feature type="transmembrane region" description="Helical" evidence="8">
    <location>
        <begin position="189"/>
        <end position="209"/>
    </location>
</feature>
<keyword evidence="5 8" id="KW-0472">Membrane</keyword>
<gene>
    <name evidence="10" type="ORF">LADA_0F15500G</name>
</gene>
<keyword evidence="3 8" id="KW-0812">Transmembrane</keyword>
<dbReference type="Proteomes" id="UP000190274">
    <property type="component" value="Chromosome F"/>
</dbReference>
<dbReference type="OrthoDB" id="440553at2759"/>
<evidence type="ECO:0000256" key="4">
    <source>
        <dbReference type="ARBA" id="ARBA00022989"/>
    </source>
</evidence>
<feature type="transmembrane region" description="Helical" evidence="8">
    <location>
        <begin position="33"/>
        <end position="54"/>
    </location>
</feature>
<dbReference type="PROSITE" id="PS50850">
    <property type="entry name" value="MFS"/>
    <property type="match status" value="1"/>
</dbReference>
<sequence>MNGSSEENNHIERGGDENNDKAPYSRFGRRAKAFLSVICASCGLFSAIAAPIYYPALDTIKDEFHVSGELLNISVVVYFIFQGISPSVMGGFADSWGRRPVVIWCLAVYFAACVGLAQARTYGQILGLRCLQSAGISPVIALNSGLLGDVTLRHERGGYVGMTSGIQLIGSSFGALIGAGLTSRWDWRAVFWFLAIGSGFSLIVSSFLMPETNRSLAGNGSVLPKSVPSRAPILYLPAVKRSLHLDRPDLETLVTNKKITFMAPLKILAVPSVLVVLCVAGIQFAIYTCMLTELSSSLQNDYGLSVAKVGLCYLPSGICTLISVISTGRLLNWNYKRRLSQHRRMVENYHPEQKNERPGNSEHAEDLVKDGKKLKFNIYRVRLEIGVIPMIFSFGGYIAFGWCLYAKTHLAVVLFFSGLSALCSTGIVSCTNTLMVDLHPDKGSSASACLNLCRCLLAAALIAALDSMKAKMTVGGTFTFMVGVAVLFTTGLVYIVGSAMTKDTAPEDVYE</sequence>
<comment type="subcellular location">
    <subcellularLocation>
        <location evidence="1">Membrane</location>
        <topology evidence="1">Multi-pass membrane protein</topology>
    </subcellularLocation>
</comment>
<feature type="transmembrane region" description="Helical" evidence="8">
    <location>
        <begin position="306"/>
        <end position="331"/>
    </location>
</feature>
<evidence type="ECO:0000256" key="6">
    <source>
        <dbReference type="ARBA" id="ARBA00038347"/>
    </source>
</evidence>
<comment type="similarity">
    <text evidence="6">Belongs to the major facilitator superfamily. CAR1 family.</text>
</comment>
<feature type="transmembrane region" description="Helical" evidence="8">
    <location>
        <begin position="412"/>
        <end position="436"/>
    </location>
</feature>
<feature type="region of interest" description="Disordered" evidence="7">
    <location>
        <begin position="1"/>
        <end position="20"/>
    </location>
</feature>
<feature type="transmembrane region" description="Helical" evidence="8">
    <location>
        <begin position="159"/>
        <end position="183"/>
    </location>
</feature>
<evidence type="ECO:0000256" key="1">
    <source>
        <dbReference type="ARBA" id="ARBA00004141"/>
    </source>
</evidence>
<feature type="transmembrane region" description="Helical" evidence="8">
    <location>
        <begin position="101"/>
        <end position="119"/>
    </location>
</feature>
<feature type="transmembrane region" description="Helical" evidence="8">
    <location>
        <begin position="448"/>
        <end position="465"/>
    </location>
</feature>
<proteinExistence type="inferred from homology"/>
<feature type="transmembrane region" description="Helical" evidence="8">
    <location>
        <begin position="70"/>
        <end position="89"/>
    </location>
</feature>
<dbReference type="SUPFAM" id="SSF103473">
    <property type="entry name" value="MFS general substrate transporter"/>
    <property type="match status" value="1"/>
</dbReference>
<dbReference type="PANTHER" id="PTHR23502">
    <property type="entry name" value="MAJOR FACILITATOR SUPERFAMILY"/>
    <property type="match status" value="1"/>
</dbReference>
<dbReference type="InterPro" id="IPR020846">
    <property type="entry name" value="MFS_dom"/>
</dbReference>
<dbReference type="EMBL" id="LT598458">
    <property type="protein sequence ID" value="SCU92268.1"/>
    <property type="molecule type" value="Genomic_DNA"/>
</dbReference>
<feature type="compositionally biased region" description="Basic and acidic residues" evidence="7">
    <location>
        <begin position="7"/>
        <end position="20"/>
    </location>
</feature>
<dbReference type="AlphaFoldDB" id="A0A1G4JNR3"/>
<protein>
    <submittedName>
        <fullName evidence="10">LADA_0F15500g1_1</fullName>
    </submittedName>
</protein>
<dbReference type="InterPro" id="IPR011701">
    <property type="entry name" value="MFS"/>
</dbReference>
<feature type="transmembrane region" description="Helical" evidence="8">
    <location>
        <begin position="125"/>
        <end position="147"/>
    </location>
</feature>
<dbReference type="GO" id="GO:0005886">
    <property type="term" value="C:plasma membrane"/>
    <property type="evidence" value="ECO:0007669"/>
    <property type="project" value="UniProtKB-ARBA"/>
</dbReference>
<feature type="domain" description="Major facilitator superfamily (MFS) profile" evidence="9">
    <location>
        <begin position="35"/>
        <end position="502"/>
    </location>
</feature>
<evidence type="ECO:0000256" key="2">
    <source>
        <dbReference type="ARBA" id="ARBA00022448"/>
    </source>
</evidence>
<reference evidence="10 11" key="1">
    <citation type="submission" date="2016-03" db="EMBL/GenBank/DDBJ databases">
        <authorList>
            <person name="Devillers H."/>
        </authorList>
    </citation>
    <scope>NUCLEOTIDE SEQUENCE [LARGE SCALE GENOMIC DNA]</scope>
    <source>
        <strain evidence="10">CBS 10888</strain>
    </source>
</reference>
<evidence type="ECO:0000313" key="11">
    <source>
        <dbReference type="Proteomes" id="UP000190274"/>
    </source>
</evidence>
<keyword evidence="4 8" id="KW-1133">Transmembrane helix</keyword>
<name>A0A1G4JNR3_9SACH</name>
<feature type="transmembrane region" description="Helical" evidence="8">
    <location>
        <begin position="267"/>
        <end position="286"/>
    </location>
</feature>
<dbReference type="PANTHER" id="PTHR23502:SF51">
    <property type="entry name" value="QUINIDINE RESISTANCE PROTEIN 1-RELATED"/>
    <property type="match status" value="1"/>
</dbReference>
<keyword evidence="11" id="KW-1185">Reference proteome</keyword>
<dbReference type="Gene3D" id="1.20.1250.20">
    <property type="entry name" value="MFS general substrate transporter like domains"/>
    <property type="match status" value="1"/>
</dbReference>
<dbReference type="Pfam" id="PF07690">
    <property type="entry name" value="MFS_1"/>
    <property type="match status" value="1"/>
</dbReference>